<dbReference type="InterPro" id="IPR011029">
    <property type="entry name" value="DEATH-like_dom_sf"/>
</dbReference>
<sequence>MAIQAQLYPNNLVSSFCNNGYYVGPVDSQFNSQQKHHLSEFYNRRDGPVDPNLHVSDSKALNSPIIAIQLEKQWEETDQYIRFQNEKLRYELQEQGKQHVASLLKKLESRSLHILREKDEEIAKAARKRLELEEYLRNLEAENRKWQRVAQEKETMALALYKTLEDMREGGYCSNNGVVANDAESFCDETGGSHGIEEKNKGGVNKFEQITRGVMLCKSCHSRESCYLFLPCRHLASCKVCNAFLEACPVCRTPKKASVETLIF</sequence>
<evidence type="ECO:0000256" key="3">
    <source>
        <dbReference type="ARBA" id="ARBA00022833"/>
    </source>
</evidence>
<dbReference type="Proteomes" id="UP000694853">
    <property type="component" value="Unplaced"/>
</dbReference>
<evidence type="ECO:0000256" key="4">
    <source>
        <dbReference type="PROSITE-ProRule" id="PRU00175"/>
    </source>
</evidence>
<dbReference type="FunFam" id="1.10.1170.10:FF:000002">
    <property type="entry name" value="Baculoviral IAP repeat containing 7"/>
    <property type="match status" value="1"/>
</dbReference>
<dbReference type="GO" id="GO:0004842">
    <property type="term" value="F:ubiquitin-protein transferase activity"/>
    <property type="evidence" value="ECO:0007669"/>
    <property type="project" value="TreeGrafter"/>
</dbReference>
<proteinExistence type="predicted"/>
<dbReference type="InterPro" id="IPR001841">
    <property type="entry name" value="Znf_RING"/>
</dbReference>
<dbReference type="GO" id="GO:0008270">
    <property type="term" value="F:zinc ion binding"/>
    <property type="evidence" value="ECO:0007669"/>
    <property type="project" value="UniProtKB-KW"/>
</dbReference>
<dbReference type="SUPFAM" id="SSF57850">
    <property type="entry name" value="RING/U-box"/>
    <property type="match status" value="1"/>
</dbReference>
<dbReference type="AlphaFoldDB" id="A0A8B8LKB7"/>
<feature type="coiled-coil region" evidence="5">
    <location>
        <begin position="115"/>
        <end position="156"/>
    </location>
</feature>
<dbReference type="OrthoDB" id="1711136at2759"/>
<dbReference type="PROSITE" id="PS50089">
    <property type="entry name" value="ZF_RING_2"/>
    <property type="match status" value="1"/>
</dbReference>
<reference evidence="7" key="1">
    <citation type="journal article" date="2019" name="Toxins">
        <title>Detection of Abrin-Like and Prepropulchellin-Like Toxin Genes and Transcripts Using Whole Genome Sequencing and Full-Length Transcript Sequencing of Abrus precatorius.</title>
        <authorList>
            <person name="Hovde B.T."/>
            <person name="Daligault H.E."/>
            <person name="Hanschen E.R."/>
            <person name="Kunde Y.A."/>
            <person name="Johnson M.B."/>
            <person name="Starkenburg S.R."/>
            <person name="Johnson S.L."/>
        </authorList>
    </citation>
    <scope>NUCLEOTIDE SEQUENCE [LARGE SCALE GENOMIC DNA]</scope>
</reference>
<evidence type="ECO:0000313" key="8">
    <source>
        <dbReference type="RefSeq" id="XP_027356417.1"/>
    </source>
</evidence>
<accession>A0A8B8LKB7</accession>
<keyword evidence="2 4" id="KW-0863">Zinc-finger</keyword>
<keyword evidence="1" id="KW-0479">Metal-binding</keyword>
<evidence type="ECO:0000256" key="1">
    <source>
        <dbReference type="ARBA" id="ARBA00022723"/>
    </source>
</evidence>
<reference evidence="8" key="2">
    <citation type="submission" date="2025-08" db="UniProtKB">
        <authorList>
            <consortium name="RefSeq"/>
        </authorList>
    </citation>
    <scope>IDENTIFICATION</scope>
    <source>
        <tissue evidence="8">Young leaves</tissue>
    </source>
</reference>
<gene>
    <name evidence="8" type="primary">LOC113865843</name>
</gene>
<evidence type="ECO:0000259" key="6">
    <source>
        <dbReference type="PROSITE" id="PS50089"/>
    </source>
</evidence>
<dbReference type="Gene3D" id="1.10.1170.10">
    <property type="entry name" value="Inhibitor Of Apoptosis Protein (2mihbC-IAP-1), Chain A"/>
    <property type="match status" value="1"/>
</dbReference>
<dbReference type="PANTHER" id="PTHR42647:SF6">
    <property type="entry name" value="RING-TYPE DOMAIN-CONTAINING PROTEIN"/>
    <property type="match status" value="1"/>
</dbReference>
<protein>
    <submittedName>
        <fullName evidence="8">Probable BOI-related E3 ubiquitin-protein ligase 3</fullName>
    </submittedName>
</protein>
<name>A0A8B8LKB7_ABRPR</name>
<organism evidence="7 8">
    <name type="scientific">Abrus precatorius</name>
    <name type="common">Indian licorice</name>
    <name type="synonym">Glycine abrus</name>
    <dbReference type="NCBI Taxonomy" id="3816"/>
    <lineage>
        <taxon>Eukaryota</taxon>
        <taxon>Viridiplantae</taxon>
        <taxon>Streptophyta</taxon>
        <taxon>Embryophyta</taxon>
        <taxon>Tracheophyta</taxon>
        <taxon>Spermatophyta</taxon>
        <taxon>Magnoliopsida</taxon>
        <taxon>eudicotyledons</taxon>
        <taxon>Gunneridae</taxon>
        <taxon>Pentapetalae</taxon>
        <taxon>rosids</taxon>
        <taxon>fabids</taxon>
        <taxon>Fabales</taxon>
        <taxon>Fabaceae</taxon>
        <taxon>Papilionoideae</taxon>
        <taxon>50 kb inversion clade</taxon>
        <taxon>NPAAA clade</taxon>
        <taxon>indigoferoid/millettioid clade</taxon>
        <taxon>Abreae</taxon>
        <taxon>Abrus</taxon>
    </lineage>
</organism>
<dbReference type="Pfam" id="PF13920">
    <property type="entry name" value="zf-C3HC4_3"/>
    <property type="match status" value="1"/>
</dbReference>
<dbReference type="PANTHER" id="PTHR42647">
    <property type="entry name" value="SBP (S-RIBONUCLEASE BINDING PROTEIN) FAMILY PROTEIN"/>
    <property type="match status" value="1"/>
</dbReference>
<evidence type="ECO:0000256" key="5">
    <source>
        <dbReference type="SAM" id="Coils"/>
    </source>
</evidence>
<dbReference type="Gene3D" id="1.10.533.10">
    <property type="entry name" value="Death Domain, Fas"/>
    <property type="match status" value="1"/>
</dbReference>
<feature type="domain" description="RING-type" evidence="6">
    <location>
        <begin position="217"/>
        <end position="252"/>
    </location>
</feature>
<dbReference type="GeneID" id="113865843"/>
<dbReference type="KEGG" id="aprc:113865843"/>
<keyword evidence="5" id="KW-0175">Coiled coil</keyword>
<dbReference type="RefSeq" id="XP_027356417.1">
    <property type="nucleotide sequence ID" value="XM_027500616.1"/>
</dbReference>
<keyword evidence="7" id="KW-1185">Reference proteome</keyword>
<evidence type="ECO:0000313" key="7">
    <source>
        <dbReference type="Proteomes" id="UP000694853"/>
    </source>
</evidence>
<evidence type="ECO:0000256" key="2">
    <source>
        <dbReference type="ARBA" id="ARBA00022771"/>
    </source>
</evidence>
<keyword evidence="3" id="KW-0862">Zinc</keyword>